<gene>
    <name evidence="3" type="ORF">HNQ77_004085</name>
</gene>
<evidence type="ECO:0000313" key="4">
    <source>
        <dbReference type="Proteomes" id="UP000538666"/>
    </source>
</evidence>
<comment type="caution">
    <text evidence="3">The sequence shown here is derived from an EMBL/GenBank/DDBJ whole genome shotgun (WGS) entry which is preliminary data.</text>
</comment>
<feature type="region of interest" description="Disordered" evidence="1">
    <location>
        <begin position="1"/>
        <end position="24"/>
    </location>
</feature>
<name>A0A841JZP2_9BACT</name>
<dbReference type="PANTHER" id="PTHR39339">
    <property type="entry name" value="SLR1444 PROTEIN"/>
    <property type="match status" value="1"/>
</dbReference>
<feature type="compositionally biased region" description="Low complexity" evidence="1">
    <location>
        <begin position="346"/>
        <end position="357"/>
    </location>
</feature>
<organism evidence="3 4">
    <name type="scientific">Silvibacterium bohemicum</name>
    <dbReference type="NCBI Taxonomy" id="1577686"/>
    <lineage>
        <taxon>Bacteria</taxon>
        <taxon>Pseudomonadati</taxon>
        <taxon>Acidobacteriota</taxon>
        <taxon>Terriglobia</taxon>
        <taxon>Terriglobales</taxon>
        <taxon>Acidobacteriaceae</taxon>
        <taxon>Silvibacterium</taxon>
    </lineage>
</organism>
<feature type="compositionally biased region" description="Polar residues" evidence="1">
    <location>
        <begin position="1"/>
        <end position="17"/>
    </location>
</feature>
<dbReference type="InterPro" id="IPR038186">
    <property type="entry name" value="CHAD_dom_sf"/>
</dbReference>
<feature type="region of interest" description="Disordered" evidence="1">
    <location>
        <begin position="335"/>
        <end position="357"/>
    </location>
</feature>
<dbReference type="Gene3D" id="1.40.20.10">
    <property type="entry name" value="CHAD domain"/>
    <property type="match status" value="1"/>
</dbReference>
<feature type="domain" description="CHAD" evidence="2">
    <location>
        <begin position="21"/>
        <end position="338"/>
    </location>
</feature>
<dbReference type="Pfam" id="PF05235">
    <property type="entry name" value="CHAD"/>
    <property type="match status" value="1"/>
</dbReference>
<evidence type="ECO:0000259" key="2">
    <source>
        <dbReference type="PROSITE" id="PS51708"/>
    </source>
</evidence>
<dbReference type="RefSeq" id="WP_050061084.1">
    <property type="nucleotide sequence ID" value="NZ_JACHEK010000008.1"/>
</dbReference>
<dbReference type="SMART" id="SM00880">
    <property type="entry name" value="CHAD"/>
    <property type="match status" value="1"/>
</dbReference>
<proteinExistence type="predicted"/>
<evidence type="ECO:0000256" key="1">
    <source>
        <dbReference type="SAM" id="MobiDB-lite"/>
    </source>
</evidence>
<keyword evidence="4" id="KW-1185">Reference proteome</keyword>
<evidence type="ECO:0000313" key="3">
    <source>
        <dbReference type="EMBL" id="MBB6146115.1"/>
    </source>
</evidence>
<dbReference type="EMBL" id="JACHEK010000008">
    <property type="protein sequence ID" value="MBB6146115.1"/>
    <property type="molecule type" value="Genomic_DNA"/>
</dbReference>
<dbReference type="PANTHER" id="PTHR39339:SF1">
    <property type="entry name" value="CHAD DOMAIN-CONTAINING PROTEIN"/>
    <property type="match status" value="1"/>
</dbReference>
<dbReference type="AlphaFoldDB" id="A0A841JZP2"/>
<dbReference type="InterPro" id="IPR007899">
    <property type="entry name" value="CHAD_dom"/>
</dbReference>
<dbReference type="PROSITE" id="PS51708">
    <property type="entry name" value="CHAD"/>
    <property type="match status" value="1"/>
</dbReference>
<accession>A0A841JZP2</accession>
<reference evidence="3 4" key="1">
    <citation type="submission" date="2020-08" db="EMBL/GenBank/DDBJ databases">
        <title>Genomic Encyclopedia of Type Strains, Phase IV (KMG-IV): sequencing the most valuable type-strain genomes for metagenomic binning, comparative biology and taxonomic classification.</title>
        <authorList>
            <person name="Goeker M."/>
        </authorList>
    </citation>
    <scope>NUCLEOTIDE SEQUENCE [LARGE SCALE GENOMIC DNA]</scope>
    <source>
        <strain evidence="3 4">DSM 103733</strain>
    </source>
</reference>
<dbReference type="Proteomes" id="UP000538666">
    <property type="component" value="Unassembled WGS sequence"/>
</dbReference>
<protein>
    <submittedName>
        <fullName evidence="3">CHAD domain-containing protein</fullName>
    </submittedName>
</protein>
<sequence>MKSFQPKTQDISRTTPAGQRRVNPEAGHLAQLTAKLRQNLGHCVRPEGSGAKNYQPSVDAVHDVRTGTRRIEAILDSIQRSMPGGPFAAEAESVEATLAEAIARWRRLLKKIRRSAGAVRDLDVHRDLLADLMKSAAKDGANSIRDGQISGEAGSHVAARTPLQKQVEDLDAWLKHSRQDHSQPLVDGARKWASKLDANLLAVTEALQKQPARRAARSAAISALEAFARLSSEMQQLHAENLHDFRKGAKKARYMAETGADDQHAEAVGKALKKLQDEIGDWHDWLVLAEEAHSALGDQGMELTARIEHERELHYTSAMKTAERMRGRLMGEWHASASGRRRISKPHPSSHTSPTAS</sequence>